<accession>A0A6D2KEJ5</accession>
<proteinExistence type="predicted"/>
<dbReference type="EMBL" id="CACVBM020001607">
    <property type="protein sequence ID" value="CAA7055445.1"/>
    <property type="molecule type" value="Genomic_DNA"/>
</dbReference>
<keyword evidence="2" id="KW-0012">Acyltransferase</keyword>
<dbReference type="Gene3D" id="3.30.559.10">
    <property type="entry name" value="Chloramphenicol acetyltransferase-like domain"/>
    <property type="match status" value="1"/>
</dbReference>
<dbReference type="PANTHER" id="PTHR31625">
    <property type="match status" value="1"/>
</dbReference>
<evidence type="ECO:0000256" key="2">
    <source>
        <dbReference type="ARBA" id="ARBA00023315"/>
    </source>
</evidence>
<evidence type="ECO:0000313" key="4">
    <source>
        <dbReference type="Proteomes" id="UP000467841"/>
    </source>
</evidence>
<name>A0A6D2KEJ5_9BRAS</name>
<keyword evidence="4" id="KW-1185">Reference proteome</keyword>
<evidence type="ECO:0000313" key="3">
    <source>
        <dbReference type="EMBL" id="CAA7055445.1"/>
    </source>
</evidence>
<comment type="caution">
    <text evidence="3">The sequence shown here is derived from an EMBL/GenBank/DDBJ whole genome shotgun (WGS) entry which is preliminary data.</text>
</comment>
<gene>
    <name evidence="3" type="ORF">MERR_LOCUS42681</name>
</gene>
<dbReference type="Pfam" id="PF02458">
    <property type="entry name" value="Transferase"/>
    <property type="match status" value="1"/>
</dbReference>
<dbReference type="InterPro" id="IPR051504">
    <property type="entry name" value="Plant_metabolite_acyltrans"/>
</dbReference>
<organism evidence="3 4">
    <name type="scientific">Microthlaspi erraticum</name>
    <dbReference type="NCBI Taxonomy" id="1685480"/>
    <lineage>
        <taxon>Eukaryota</taxon>
        <taxon>Viridiplantae</taxon>
        <taxon>Streptophyta</taxon>
        <taxon>Embryophyta</taxon>
        <taxon>Tracheophyta</taxon>
        <taxon>Spermatophyta</taxon>
        <taxon>Magnoliopsida</taxon>
        <taxon>eudicotyledons</taxon>
        <taxon>Gunneridae</taxon>
        <taxon>Pentapetalae</taxon>
        <taxon>rosids</taxon>
        <taxon>malvids</taxon>
        <taxon>Brassicales</taxon>
        <taxon>Brassicaceae</taxon>
        <taxon>Coluteocarpeae</taxon>
        <taxon>Microthlaspi</taxon>
    </lineage>
</organism>
<sequence>MALKVIKIVRVNPTTNSSDESLNSFSLPLSFFDLRWIKFHANKRVIFYKLTESSPESFHSLILPKLELSLSHVLCHYLPLAGRLTWDPRDPKPCITVSKHDTVSLTVAETNADFSLVSGNGHTCPATELHLLVPNLTVCDDSTTVLSLQITLFPNQGFCIGIAYH</sequence>
<protein>
    <submittedName>
        <fullName evidence="3">Uncharacterized protein</fullName>
    </submittedName>
</protein>
<reference evidence="3" key="1">
    <citation type="submission" date="2020-01" db="EMBL/GenBank/DDBJ databases">
        <authorList>
            <person name="Mishra B."/>
        </authorList>
    </citation>
    <scope>NUCLEOTIDE SEQUENCE [LARGE SCALE GENOMIC DNA]</scope>
</reference>
<evidence type="ECO:0000256" key="1">
    <source>
        <dbReference type="ARBA" id="ARBA00022679"/>
    </source>
</evidence>
<dbReference type="InterPro" id="IPR023213">
    <property type="entry name" value="CAT-like_dom_sf"/>
</dbReference>
<keyword evidence="1" id="KW-0808">Transferase</keyword>
<dbReference type="GO" id="GO:0016747">
    <property type="term" value="F:acyltransferase activity, transferring groups other than amino-acyl groups"/>
    <property type="evidence" value="ECO:0007669"/>
    <property type="project" value="UniProtKB-ARBA"/>
</dbReference>
<dbReference type="Proteomes" id="UP000467841">
    <property type="component" value="Unassembled WGS sequence"/>
</dbReference>
<dbReference type="AlphaFoldDB" id="A0A6D2KEJ5"/>
<dbReference type="OrthoDB" id="1108953at2759"/>